<dbReference type="EC" id="2.7.13.3" evidence="2"/>
<evidence type="ECO:0000259" key="6">
    <source>
        <dbReference type="PROSITE" id="PS50109"/>
    </source>
</evidence>
<keyword evidence="5 9" id="KW-0418">Kinase</keyword>
<sequence>MSEDTLSPEFYHALVRHSTALISVVNNTGIYQYVSSSAVRLTGYGPEELLGKAALEYIHKDDLLRMKAAFALLNSQQEVEVPLFRFRTKDGSWRWMEAVITNAMDDELVNGYVIDARDITLKRESQLTLERSHSFYTSLFQTHPDAVFTLTPGGIFEQVNSNICRILSYSRAEIIGEHFSRFIAPSFSFEANKALSKAQNCESIALEGKVRNKYGKVRTLNFSILPVCIGQNLIAILGIAKDVTAEKKALNELEKLSLIASKAVSCVVITDVAGKTEWVNSEFTKVTGYSMMEAIGKKPGELLQGPETDPNHILEMKRLFEENEPISLEILNYRKNGEKFWFYMDITPVFNDEGKVSQYFAIQYDVTERKEAEKKMRRLSEDLIRHNRELHQFNYIVSHNLRAPVANIVGLVSLLEHMDHENENFPRVLQKLRETSSNLDTVIKDLDEILSLRDESSGGFHENVCIRSTCEEVARSLQDRIESAAATVQLDVPAEVCIQANRAYVYSIFHNLLSNSLKYRDPERPLFISVSYAKEGKQHLILFHDNGKGIDLTKFGSHLFKLYGKLEKKTEGRGIGLYMVKAQVETLGGTIDVESSPGHGTTFYLRFSETEA</sequence>
<dbReference type="PROSITE" id="PS50113">
    <property type="entry name" value="PAC"/>
    <property type="match status" value="3"/>
</dbReference>
<evidence type="ECO:0000256" key="4">
    <source>
        <dbReference type="ARBA" id="ARBA00022679"/>
    </source>
</evidence>
<organism evidence="9 10">
    <name type="scientific">Pontibacter saemangeumensis</name>
    <dbReference type="NCBI Taxonomy" id="1084525"/>
    <lineage>
        <taxon>Bacteria</taxon>
        <taxon>Pseudomonadati</taxon>
        <taxon>Bacteroidota</taxon>
        <taxon>Cytophagia</taxon>
        <taxon>Cytophagales</taxon>
        <taxon>Hymenobacteraceae</taxon>
        <taxon>Pontibacter</taxon>
    </lineage>
</organism>
<feature type="domain" description="PAS" evidence="7">
    <location>
        <begin position="7"/>
        <end position="77"/>
    </location>
</feature>
<dbReference type="SMART" id="SM00387">
    <property type="entry name" value="HATPase_c"/>
    <property type="match status" value="1"/>
</dbReference>
<dbReference type="InterPro" id="IPR003594">
    <property type="entry name" value="HATPase_dom"/>
</dbReference>
<dbReference type="GO" id="GO:0016301">
    <property type="term" value="F:kinase activity"/>
    <property type="evidence" value="ECO:0007669"/>
    <property type="project" value="UniProtKB-KW"/>
</dbReference>
<dbReference type="InterPro" id="IPR000014">
    <property type="entry name" value="PAS"/>
</dbReference>
<feature type="domain" description="Histidine kinase" evidence="6">
    <location>
        <begin position="396"/>
        <end position="611"/>
    </location>
</feature>
<dbReference type="InterPro" id="IPR001610">
    <property type="entry name" value="PAC"/>
</dbReference>
<dbReference type="Gene3D" id="3.30.450.20">
    <property type="entry name" value="PAS domain"/>
    <property type="match status" value="3"/>
</dbReference>
<dbReference type="InterPro" id="IPR000700">
    <property type="entry name" value="PAS-assoc_C"/>
</dbReference>
<feature type="domain" description="PAS" evidence="7">
    <location>
        <begin position="132"/>
        <end position="202"/>
    </location>
</feature>
<dbReference type="RefSeq" id="WP_345160523.1">
    <property type="nucleotide sequence ID" value="NZ_BAABHC010000016.1"/>
</dbReference>
<dbReference type="InterPro" id="IPR035965">
    <property type="entry name" value="PAS-like_dom_sf"/>
</dbReference>
<dbReference type="InterPro" id="IPR036890">
    <property type="entry name" value="HATPase_C_sf"/>
</dbReference>
<dbReference type="Gene3D" id="1.10.287.130">
    <property type="match status" value="1"/>
</dbReference>
<dbReference type="Pfam" id="PF08447">
    <property type="entry name" value="PAS_3"/>
    <property type="match status" value="1"/>
</dbReference>
<dbReference type="PANTHER" id="PTHR43304">
    <property type="entry name" value="PHYTOCHROME-LIKE PROTEIN CPH1"/>
    <property type="match status" value="1"/>
</dbReference>
<dbReference type="CDD" id="cd00130">
    <property type="entry name" value="PAS"/>
    <property type="match status" value="3"/>
</dbReference>
<dbReference type="PRINTS" id="PR00344">
    <property type="entry name" value="BCTRLSENSOR"/>
</dbReference>
<dbReference type="PANTHER" id="PTHR43304:SF1">
    <property type="entry name" value="PAC DOMAIN-CONTAINING PROTEIN"/>
    <property type="match status" value="1"/>
</dbReference>
<gene>
    <name evidence="9" type="ORF">GCM10023188_32080</name>
</gene>
<evidence type="ECO:0000259" key="7">
    <source>
        <dbReference type="PROSITE" id="PS50112"/>
    </source>
</evidence>
<feature type="domain" description="PAC" evidence="8">
    <location>
        <begin position="204"/>
        <end position="255"/>
    </location>
</feature>
<evidence type="ECO:0000256" key="1">
    <source>
        <dbReference type="ARBA" id="ARBA00000085"/>
    </source>
</evidence>
<feature type="domain" description="PAC" evidence="8">
    <location>
        <begin position="324"/>
        <end position="378"/>
    </location>
</feature>
<keyword evidence="10" id="KW-1185">Reference proteome</keyword>
<dbReference type="Proteomes" id="UP001500552">
    <property type="component" value="Unassembled WGS sequence"/>
</dbReference>
<comment type="catalytic activity">
    <reaction evidence="1">
        <text>ATP + protein L-histidine = ADP + protein N-phospho-L-histidine.</text>
        <dbReference type="EC" id="2.7.13.3"/>
    </reaction>
</comment>
<dbReference type="SMART" id="SM00091">
    <property type="entry name" value="PAS"/>
    <property type="match status" value="3"/>
</dbReference>
<dbReference type="CDD" id="cd00082">
    <property type="entry name" value="HisKA"/>
    <property type="match status" value="1"/>
</dbReference>
<dbReference type="NCBIfam" id="TIGR00229">
    <property type="entry name" value="sensory_box"/>
    <property type="match status" value="3"/>
</dbReference>
<dbReference type="InterPro" id="IPR003661">
    <property type="entry name" value="HisK_dim/P_dom"/>
</dbReference>
<protein>
    <recommendedName>
        <fullName evidence="2">histidine kinase</fullName>
        <ecNumber evidence="2">2.7.13.3</ecNumber>
    </recommendedName>
</protein>
<evidence type="ECO:0000313" key="9">
    <source>
        <dbReference type="EMBL" id="GAA4437646.1"/>
    </source>
</evidence>
<reference evidence="10" key="1">
    <citation type="journal article" date="2019" name="Int. J. Syst. Evol. Microbiol.">
        <title>The Global Catalogue of Microorganisms (GCM) 10K type strain sequencing project: providing services to taxonomists for standard genome sequencing and annotation.</title>
        <authorList>
            <consortium name="The Broad Institute Genomics Platform"/>
            <consortium name="The Broad Institute Genome Sequencing Center for Infectious Disease"/>
            <person name="Wu L."/>
            <person name="Ma J."/>
        </authorList>
    </citation>
    <scope>NUCLEOTIDE SEQUENCE [LARGE SCALE GENOMIC DNA]</scope>
    <source>
        <strain evidence="10">JCM 17926</strain>
    </source>
</reference>
<dbReference type="PROSITE" id="PS50109">
    <property type="entry name" value="HIS_KIN"/>
    <property type="match status" value="1"/>
</dbReference>
<dbReference type="Gene3D" id="3.30.565.10">
    <property type="entry name" value="Histidine kinase-like ATPase, C-terminal domain"/>
    <property type="match status" value="1"/>
</dbReference>
<feature type="domain" description="PAS" evidence="7">
    <location>
        <begin position="252"/>
        <end position="297"/>
    </location>
</feature>
<evidence type="ECO:0000256" key="5">
    <source>
        <dbReference type="ARBA" id="ARBA00022777"/>
    </source>
</evidence>
<dbReference type="InterPro" id="IPR004358">
    <property type="entry name" value="Sig_transdc_His_kin-like_C"/>
</dbReference>
<keyword evidence="4" id="KW-0808">Transferase</keyword>
<dbReference type="SUPFAM" id="SSF55874">
    <property type="entry name" value="ATPase domain of HSP90 chaperone/DNA topoisomerase II/histidine kinase"/>
    <property type="match status" value="1"/>
</dbReference>
<evidence type="ECO:0000313" key="10">
    <source>
        <dbReference type="Proteomes" id="UP001500552"/>
    </source>
</evidence>
<feature type="domain" description="PAC" evidence="8">
    <location>
        <begin position="77"/>
        <end position="131"/>
    </location>
</feature>
<dbReference type="InterPro" id="IPR052162">
    <property type="entry name" value="Sensor_kinase/Photoreceptor"/>
</dbReference>
<proteinExistence type="predicted"/>
<evidence type="ECO:0000256" key="3">
    <source>
        <dbReference type="ARBA" id="ARBA00022553"/>
    </source>
</evidence>
<comment type="caution">
    <text evidence="9">The sequence shown here is derived from an EMBL/GenBank/DDBJ whole genome shotgun (WGS) entry which is preliminary data.</text>
</comment>
<dbReference type="InterPro" id="IPR005467">
    <property type="entry name" value="His_kinase_dom"/>
</dbReference>
<dbReference type="InterPro" id="IPR013655">
    <property type="entry name" value="PAS_fold_3"/>
</dbReference>
<accession>A0ABP8LWS7</accession>
<dbReference type="InterPro" id="IPR036097">
    <property type="entry name" value="HisK_dim/P_sf"/>
</dbReference>
<name>A0ABP8LWS7_9BACT</name>
<dbReference type="Pfam" id="PF13426">
    <property type="entry name" value="PAS_9"/>
    <property type="match status" value="2"/>
</dbReference>
<evidence type="ECO:0000256" key="2">
    <source>
        <dbReference type="ARBA" id="ARBA00012438"/>
    </source>
</evidence>
<dbReference type="Pfam" id="PF02518">
    <property type="entry name" value="HATPase_c"/>
    <property type="match status" value="1"/>
</dbReference>
<dbReference type="PROSITE" id="PS50112">
    <property type="entry name" value="PAS"/>
    <property type="match status" value="3"/>
</dbReference>
<dbReference type="SUPFAM" id="SSF47384">
    <property type="entry name" value="Homodimeric domain of signal transducing histidine kinase"/>
    <property type="match status" value="1"/>
</dbReference>
<keyword evidence="3" id="KW-0597">Phosphoprotein</keyword>
<dbReference type="SMART" id="SM00086">
    <property type="entry name" value="PAC"/>
    <property type="match status" value="3"/>
</dbReference>
<evidence type="ECO:0000259" key="8">
    <source>
        <dbReference type="PROSITE" id="PS50113"/>
    </source>
</evidence>
<dbReference type="SUPFAM" id="SSF55785">
    <property type="entry name" value="PYP-like sensor domain (PAS domain)"/>
    <property type="match status" value="3"/>
</dbReference>
<dbReference type="EMBL" id="BAABHC010000016">
    <property type="protein sequence ID" value="GAA4437646.1"/>
    <property type="molecule type" value="Genomic_DNA"/>
</dbReference>